<evidence type="ECO:0000313" key="1">
    <source>
        <dbReference type="EMBL" id="MET4562107.1"/>
    </source>
</evidence>
<accession>A0ABV2PME8</accession>
<gene>
    <name evidence="1" type="ORF">ABIA69_003292</name>
</gene>
<dbReference type="EMBL" id="JBEPSB010000017">
    <property type="protein sequence ID" value="MET4562107.1"/>
    <property type="molecule type" value="Genomic_DNA"/>
</dbReference>
<comment type="caution">
    <text evidence="1">The sequence shown here is derived from an EMBL/GenBank/DDBJ whole genome shotgun (WGS) entry which is preliminary data.</text>
</comment>
<name>A0ABV2PME8_9BACI</name>
<proteinExistence type="predicted"/>
<protein>
    <submittedName>
        <fullName evidence="1">Uncharacterized protein</fullName>
    </submittedName>
</protein>
<dbReference type="Proteomes" id="UP001549363">
    <property type="component" value="Unassembled WGS sequence"/>
</dbReference>
<organism evidence="1 2">
    <name type="scientific">Lysinibacillus parviboronicapiens</name>
    <dbReference type="NCBI Taxonomy" id="436516"/>
    <lineage>
        <taxon>Bacteria</taxon>
        <taxon>Bacillati</taxon>
        <taxon>Bacillota</taxon>
        <taxon>Bacilli</taxon>
        <taxon>Bacillales</taxon>
        <taxon>Bacillaceae</taxon>
        <taxon>Lysinibacillus</taxon>
    </lineage>
</organism>
<reference evidence="1 2" key="1">
    <citation type="submission" date="2024-06" db="EMBL/GenBank/DDBJ databases">
        <title>Sorghum-associated microbial communities from plants grown in Nebraska, USA.</title>
        <authorList>
            <person name="Schachtman D."/>
        </authorList>
    </citation>
    <scope>NUCLEOTIDE SEQUENCE [LARGE SCALE GENOMIC DNA]</scope>
    <source>
        <strain evidence="1 2">736</strain>
    </source>
</reference>
<dbReference type="RefSeq" id="WP_354472320.1">
    <property type="nucleotide sequence ID" value="NZ_JBEPSB010000017.1"/>
</dbReference>
<keyword evidence="2" id="KW-1185">Reference proteome</keyword>
<sequence length="87" mass="9651">MQKMKIGSPICAIKIETTGIKQHGKIAASLTFTENDESFITAKIAATVAQKLLEKEHSSGTFHIEELFTLEALSNNLIFLLYKLNNI</sequence>
<evidence type="ECO:0000313" key="2">
    <source>
        <dbReference type="Proteomes" id="UP001549363"/>
    </source>
</evidence>